<dbReference type="InterPro" id="IPR027417">
    <property type="entry name" value="P-loop_NTPase"/>
</dbReference>
<dbReference type="InterPro" id="IPR000863">
    <property type="entry name" value="Sulfotransferase_dom"/>
</dbReference>
<evidence type="ECO:0000256" key="3">
    <source>
        <dbReference type="ARBA" id="ARBA00005093"/>
    </source>
</evidence>
<feature type="domain" description="Sulfotransferase" evidence="20">
    <location>
        <begin position="585"/>
        <end position="833"/>
    </location>
</feature>
<comment type="subcellular location">
    <subcellularLocation>
        <location evidence="1">Golgi apparatus membrane</location>
        <topology evidence="1">Single-pass type II membrane protein</topology>
    </subcellularLocation>
</comment>
<gene>
    <name evidence="23" type="ORF">DdX_07828</name>
</gene>
<protein>
    <recommendedName>
        <fullName evidence="5">[heparan sulfate]-glucosamine N-sulfotransferase</fullName>
        <ecNumber evidence="5">2.8.2.8</ecNumber>
    </recommendedName>
</protein>
<feature type="binding site" evidence="17">
    <location>
        <position position="691"/>
    </location>
    <ligand>
        <name>3'-phosphoadenylyl sulfate</name>
        <dbReference type="ChEBI" id="CHEBI:58339"/>
    </ligand>
</feature>
<evidence type="ECO:0000256" key="4">
    <source>
        <dbReference type="ARBA" id="ARBA00010420"/>
    </source>
</evidence>
<dbReference type="GO" id="GO:0016787">
    <property type="term" value="F:hydrolase activity"/>
    <property type="evidence" value="ECO:0007669"/>
    <property type="project" value="UniProtKB-KW"/>
</dbReference>
<comment type="caution">
    <text evidence="23">The sequence shown here is derived from an EMBL/GenBank/DDBJ whole genome shotgun (WGS) entry which is preliminary data.</text>
</comment>
<dbReference type="GO" id="GO:0015016">
    <property type="term" value="F:heparan sulfate N-sulfotransferase activity"/>
    <property type="evidence" value="ECO:0007669"/>
    <property type="project" value="UniProtKB-EC"/>
</dbReference>
<name>A0AAD4R7N1_9BILA</name>
<evidence type="ECO:0000256" key="10">
    <source>
        <dbReference type="ARBA" id="ARBA00022989"/>
    </source>
</evidence>
<keyword evidence="14" id="KW-0325">Glycoprotein</keyword>
<dbReference type="PANTHER" id="PTHR10605:SF56">
    <property type="entry name" value="BIFUNCTIONAL HEPARAN SULFATE N-DEACETYLASE_N-SULFOTRANSFERASE"/>
    <property type="match status" value="1"/>
</dbReference>
<dbReference type="Pfam" id="PF12062">
    <property type="entry name" value="HSNSD-CE"/>
    <property type="match status" value="1"/>
</dbReference>
<dbReference type="EMBL" id="JAKKPZ010000011">
    <property type="protein sequence ID" value="KAI1715510.1"/>
    <property type="molecule type" value="Genomic_DNA"/>
</dbReference>
<proteinExistence type="inferred from homology"/>
<evidence type="ECO:0000256" key="11">
    <source>
        <dbReference type="ARBA" id="ARBA00023034"/>
    </source>
</evidence>
<dbReference type="Pfam" id="PF00685">
    <property type="entry name" value="Sulfotransfer_1"/>
    <property type="match status" value="1"/>
</dbReference>
<keyword evidence="7 19" id="KW-0812">Transmembrane</keyword>
<dbReference type="InterPro" id="IPR021930">
    <property type="entry name" value="Heparan_SO4_deacetylase_dom"/>
</dbReference>
<dbReference type="Gene3D" id="3.40.50.300">
    <property type="entry name" value="P-loop containing nucleotide triphosphate hydrolases"/>
    <property type="match status" value="1"/>
</dbReference>
<evidence type="ECO:0000259" key="22">
    <source>
        <dbReference type="Pfam" id="PF25119"/>
    </source>
</evidence>
<keyword evidence="8" id="KW-0378">Hydrolase</keyword>
<evidence type="ECO:0000256" key="5">
    <source>
        <dbReference type="ARBA" id="ARBA00012979"/>
    </source>
</evidence>
<accession>A0AAD4R7N1</accession>
<evidence type="ECO:0000256" key="9">
    <source>
        <dbReference type="ARBA" id="ARBA00022968"/>
    </source>
</evidence>
<evidence type="ECO:0000256" key="1">
    <source>
        <dbReference type="ARBA" id="ARBA00004323"/>
    </source>
</evidence>
<feature type="binding site" evidence="17">
    <location>
        <begin position="811"/>
        <end position="815"/>
    </location>
    <ligand>
        <name>3'-phosphoadenylyl sulfate</name>
        <dbReference type="ChEBI" id="CHEBI:58339"/>
    </ligand>
</feature>
<dbReference type="InterPro" id="IPR037359">
    <property type="entry name" value="NST/OST"/>
</dbReference>
<evidence type="ECO:0000256" key="18">
    <source>
        <dbReference type="PIRSR" id="PIRSR637359-3"/>
    </source>
</evidence>
<feature type="disulfide bond" evidence="18">
    <location>
        <begin position="796"/>
        <end position="806"/>
    </location>
</feature>
<dbReference type="Proteomes" id="UP001201812">
    <property type="component" value="Unassembled WGS sequence"/>
</dbReference>
<evidence type="ECO:0000313" key="24">
    <source>
        <dbReference type="Proteomes" id="UP001201812"/>
    </source>
</evidence>
<dbReference type="PANTHER" id="PTHR10605">
    <property type="entry name" value="HEPARAN SULFATE SULFOTRANSFERASE"/>
    <property type="match status" value="1"/>
</dbReference>
<evidence type="ECO:0000256" key="14">
    <source>
        <dbReference type="ARBA" id="ARBA00023180"/>
    </source>
</evidence>
<dbReference type="GO" id="GO:0000139">
    <property type="term" value="C:Golgi membrane"/>
    <property type="evidence" value="ECO:0007669"/>
    <property type="project" value="UniProtKB-SubCell"/>
</dbReference>
<keyword evidence="24" id="KW-1185">Reference proteome</keyword>
<comment type="similarity">
    <text evidence="4">Belongs to the sulfotransferase 1 family. NDST subfamily.</text>
</comment>
<feature type="transmembrane region" description="Helical" evidence="19">
    <location>
        <begin position="12"/>
        <end position="30"/>
    </location>
</feature>
<evidence type="ECO:0000313" key="23">
    <source>
        <dbReference type="EMBL" id="KAI1715510.1"/>
    </source>
</evidence>
<dbReference type="EC" id="2.8.2.8" evidence="5"/>
<evidence type="ECO:0000256" key="13">
    <source>
        <dbReference type="ARBA" id="ARBA00023157"/>
    </source>
</evidence>
<evidence type="ECO:0000256" key="8">
    <source>
        <dbReference type="ARBA" id="ARBA00022801"/>
    </source>
</evidence>
<feature type="domain" description="Heparan sulfate-N-deacetylase N-terminal" evidence="22">
    <location>
        <begin position="92"/>
        <end position="278"/>
    </location>
</feature>
<keyword evidence="15" id="KW-0511">Multifunctional enzyme</keyword>
<dbReference type="InterPro" id="IPR056793">
    <property type="entry name" value="HSNSD_N"/>
</dbReference>
<keyword evidence="6" id="KW-0808">Transferase</keyword>
<comment type="pathway">
    <text evidence="2">Glycan metabolism; heparin biosynthesis.</text>
</comment>
<reference evidence="23" key="1">
    <citation type="submission" date="2022-01" db="EMBL/GenBank/DDBJ databases">
        <title>Genome Sequence Resource for Two Populations of Ditylenchus destructor, the Migratory Endoparasitic Phytonematode.</title>
        <authorList>
            <person name="Zhang H."/>
            <person name="Lin R."/>
            <person name="Xie B."/>
        </authorList>
    </citation>
    <scope>NUCLEOTIDE SEQUENCE</scope>
    <source>
        <strain evidence="23">BazhouSP</strain>
    </source>
</reference>
<evidence type="ECO:0000259" key="20">
    <source>
        <dbReference type="Pfam" id="PF00685"/>
    </source>
</evidence>
<evidence type="ECO:0000256" key="16">
    <source>
        <dbReference type="PIRSR" id="PIRSR637359-1"/>
    </source>
</evidence>
<keyword evidence="9" id="KW-0735">Signal-anchor</keyword>
<dbReference type="AlphaFoldDB" id="A0AAD4R7N1"/>
<keyword evidence="12 19" id="KW-0472">Membrane</keyword>
<keyword evidence="10 19" id="KW-1133">Transmembrane helix</keyword>
<keyword evidence="11" id="KW-0333">Golgi apparatus</keyword>
<evidence type="ECO:0000256" key="2">
    <source>
        <dbReference type="ARBA" id="ARBA00004841"/>
    </source>
</evidence>
<dbReference type="Pfam" id="PF25119">
    <property type="entry name" value="HSNSD_N"/>
    <property type="match status" value="1"/>
</dbReference>
<evidence type="ECO:0000256" key="12">
    <source>
        <dbReference type="ARBA" id="ARBA00023136"/>
    </source>
</evidence>
<evidence type="ECO:0000256" key="19">
    <source>
        <dbReference type="SAM" id="Phobius"/>
    </source>
</evidence>
<feature type="binding site" evidence="17">
    <location>
        <position position="795"/>
    </location>
    <ligand>
        <name>3'-phosphoadenylyl sulfate</name>
        <dbReference type="ChEBI" id="CHEBI:58339"/>
    </ligand>
</feature>
<evidence type="ECO:0000256" key="17">
    <source>
        <dbReference type="PIRSR" id="PIRSR637359-2"/>
    </source>
</evidence>
<feature type="domain" description="Heparan sulphate-N-deacetylase deacetylase" evidence="21">
    <location>
        <begin position="288"/>
        <end position="491"/>
    </location>
</feature>
<evidence type="ECO:0000256" key="7">
    <source>
        <dbReference type="ARBA" id="ARBA00022692"/>
    </source>
</evidence>
<keyword evidence="13 18" id="KW-1015">Disulfide bond</keyword>
<organism evidence="23 24">
    <name type="scientific">Ditylenchus destructor</name>
    <dbReference type="NCBI Taxonomy" id="166010"/>
    <lineage>
        <taxon>Eukaryota</taxon>
        <taxon>Metazoa</taxon>
        <taxon>Ecdysozoa</taxon>
        <taxon>Nematoda</taxon>
        <taxon>Chromadorea</taxon>
        <taxon>Rhabditida</taxon>
        <taxon>Tylenchina</taxon>
        <taxon>Tylenchomorpha</taxon>
        <taxon>Sphaerularioidea</taxon>
        <taxon>Anguinidae</taxon>
        <taxon>Anguininae</taxon>
        <taxon>Ditylenchus</taxon>
    </lineage>
</organism>
<evidence type="ECO:0000256" key="15">
    <source>
        <dbReference type="ARBA" id="ARBA00023268"/>
    </source>
</evidence>
<dbReference type="GO" id="GO:0019213">
    <property type="term" value="F:deacetylase activity"/>
    <property type="evidence" value="ECO:0007669"/>
    <property type="project" value="TreeGrafter"/>
</dbReference>
<comment type="pathway">
    <text evidence="3">Glycan metabolism; heparan sulfate biosynthesis.</text>
</comment>
<evidence type="ECO:0000259" key="21">
    <source>
        <dbReference type="Pfam" id="PF12062"/>
    </source>
</evidence>
<feature type="active site" description="For sulfotransferase activity" evidence="16">
    <location>
        <position position="594"/>
    </location>
</feature>
<dbReference type="SUPFAM" id="SSF52540">
    <property type="entry name" value="P-loop containing nucleoside triphosphate hydrolases"/>
    <property type="match status" value="1"/>
</dbReference>
<sequence>MPYHYSFLWKVINWLLLYFLFYFIVLYYIFSTNKDIQKVRHRAEPFSLYQCPSEKHLASIAKGIHLTPKLPPATSAERILLVTRLNAAVGRGNPVLSFLNHFKVPIRIATVDGISGDKLPPLELGNGTGRFSVIIFQDYVLYDSLAKSDKVELLKYCRRHNVALISFLSPDLSRDKRDFELFSIKVAQKQNRLRIPQSSPIKFVGKSSTVLDIDQNWTLIQPMNNVTVILVAEEDNGSELAAAVLLRDPAYDTDHIVIGQIPDNWMVKIILLDSLIYMAPNIANRDLDRFIQIDIDDVFVGQSGTRFVPDDVKQLKQTQDDLRKYIDGFYFTLGFSGYFFRHGDSLEIRGDEELVASANEFYWFPHMWRHNHAHEYAEDYLLALMTQNRIFAENVQLRLLPGYAISPQHSGVYPSYDPLYRAWRSVWNISVTSTEEYPHLRPASARRGFIYSNISVIPRQTCGLFTHTSFFHAYPDGIENLQRNIFGGDLFESILLNPVNVFMTHQQNFANDRLGSFTFLNLVKFLNCWTNLKLKWSPPNNAAQRYFDKYPIEKRLIYTNPCADDRHKRTLSIGDKQWCDSLVLPNVLIVGPQKTGTSALSLFLSLHPNVSTNSPVIGSFEELQFFGGNNYPKALHWYADKFSNISKKCTTVFEKSANYFDNEDAPKTVHALIPNTKLIVILMDPADRAYSWYQHIMAHNDSGIGNYTAEQVFMGNVSAATEKLRNRCLGPGLFAHHLDRWLDYFPPSQLILIDGYQLRQNPISTVQAVYNQLGLSESEFDLNRRLTFVPEKGFYCIVKSDGRSKCLGQSKGRKYPPMTTALRTYLSNFYREHNRALLNLLDHYKFPIPSFLLAN</sequence>
<evidence type="ECO:0000256" key="6">
    <source>
        <dbReference type="ARBA" id="ARBA00022679"/>
    </source>
</evidence>